<comment type="caution">
    <text evidence="2">The sequence shown here is derived from an EMBL/GenBank/DDBJ whole genome shotgun (WGS) entry which is preliminary data.</text>
</comment>
<feature type="region of interest" description="Disordered" evidence="1">
    <location>
        <begin position="19"/>
        <end position="51"/>
    </location>
</feature>
<feature type="compositionally biased region" description="Basic and acidic residues" evidence="1">
    <location>
        <begin position="208"/>
        <end position="218"/>
    </location>
</feature>
<evidence type="ECO:0000313" key="3">
    <source>
        <dbReference type="Proteomes" id="UP001583193"/>
    </source>
</evidence>
<feature type="region of interest" description="Disordered" evidence="1">
    <location>
        <begin position="69"/>
        <end position="230"/>
    </location>
</feature>
<dbReference type="Proteomes" id="UP001583193">
    <property type="component" value="Unassembled WGS sequence"/>
</dbReference>
<evidence type="ECO:0000256" key="1">
    <source>
        <dbReference type="SAM" id="MobiDB-lite"/>
    </source>
</evidence>
<evidence type="ECO:0000313" key="2">
    <source>
        <dbReference type="EMBL" id="KAL1885189.1"/>
    </source>
</evidence>
<keyword evidence="3" id="KW-1185">Reference proteome</keyword>
<feature type="compositionally biased region" description="Polar residues" evidence="1">
    <location>
        <begin position="182"/>
        <end position="207"/>
    </location>
</feature>
<feature type="compositionally biased region" description="Basic and acidic residues" evidence="1">
    <location>
        <begin position="76"/>
        <end position="105"/>
    </location>
</feature>
<feature type="compositionally biased region" description="Basic and acidic residues" evidence="1">
    <location>
        <begin position="113"/>
        <end position="164"/>
    </location>
</feature>
<organism evidence="2 3">
    <name type="scientific">Paecilomyces lecythidis</name>
    <dbReference type="NCBI Taxonomy" id="3004212"/>
    <lineage>
        <taxon>Eukaryota</taxon>
        <taxon>Fungi</taxon>
        <taxon>Dikarya</taxon>
        <taxon>Ascomycota</taxon>
        <taxon>Pezizomycotina</taxon>
        <taxon>Eurotiomycetes</taxon>
        <taxon>Eurotiomycetidae</taxon>
        <taxon>Eurotiales</taxon>
        <taxon>Thermoascaceae</taxon>
        <taxon>Paecilomyces</taxon>
    </lineage>
</organism>
<protein>
    <submittedName>
        <fullName evidence="2">Uncharacterized protein</fullName>
    </submittedName>
</protein>
<dbReference type="EMBL" id="JAVDPF010000003">
    <property type="protein sequence ID" value="KAL1885189.1"/>
    <property type="molecule type" value="Genomic_DNA"/>
</dbReference>
<sequence>MALPRTAAFRTFFRAGARASSRVSSRCGQQLGRRTYASHGGHGGEQKSSDLPWAVGSIAITVPSAYLLLSSGSDVPHGHEKEQVPKGEAEPEPEEAPKEEAKEESKEESEDSKEEKKEEEKKDEPEESKEEEKDEKKDDSKEEPKEKPKGEQKEKAAEGEKPSQYDEPGAVKNVDGAGKTAGATSSKQEGLDNANTSNPYTTAPGKSTKSEDDVETAKVKGSVDPQRPQK</sequence>
<proteinExistence type="predicted"/>
<accession>A0ABR3YA51</accession>
<gene>
    <name evidence="2" type="ORF">Plec18167_001846</name>
</gene>
<reference evidence="2 3" key="1">
    <citation type="journal article" date="2024" name="IMA Fungus">
        <title>IMA Genome - F19 : A genome assembly and annotation guide to empower mycologists, including annotated draft genome sequences of Ceratocystis pirilliformis, Diaporthe australafricana, Fusarium ophioides, Paecilomyces lecythidis, and Sporothrix stenoceras.</title>
        <authorList>
            <person name="Aylward J."/>
            <person name="Wilson A.M."/>
            <person name="Visagie C.M."/>
            <person name="Spraker J."/>
            <person name="Barnes I."/>
            <person name="Buitendag C."/>
            <person name="Ceriani C."/>
            <person name="Del Mar Angel L."/>
            <person name="du Plessis D."/>
            <person name="Fuchs T."/>
            <person name="Gasser K."/>
            <person name="Kramer D."/>
            <person name="Li W."/>
            <person name="Munsamy K."/>
            <person name="Piso A."/>
            <person name="Price J.L."/>
            <person name="Sonnekus B."/>
            <person name="Thomas C."/>
            <person name="van der Nest A."/>
            <person name="van Dijk A."/>
            <person name="van Heerden A."/>
            <person name="van Vuuren N."/>
            <person name="Yilmaz N."/>
            <person name="Duong T.A."/>
            <person name="van der Merwe N.A."/>
            <person name="Wingfield M.J."/>
            <person name="Wingfield B.D."/>
        </authorList>
    </citation>
    <scope>NUCLEOTIDE SEQUENCE [LARGE SCALE GENOMIC DNA]</scope>
    <source>
        <strain evidence="2 3">CMW 18167</strain>
    </source>
</reference>
<name>A0ABR3YA51_9EURO</name>